<dbReference type="PROSITE" id="PS50293">
    <property type="entry name" value="TPR_REGION"/>
    <property type="match status" value="1"/>
</dbReference>
<dbReference type="RefSeq" id="WP_313986467.1">
    <property type="nucleotide sequence ID" value="NZ_JASJOS010000016.1"/>
</dbReference>
<evidence type="ECO:0000313" key="13">
    <source>
        <dbReference type="EMBL" id="MDJ1484780.1"/>
    </source>
</evidence>
<dbReference type="GO" id="GO:0000156">
    <property type="term" value="F:phosphorelay response regulator activity"/>
    <property type="evidence" value="ECO:0007669"/>
    <property type="project" value="TreeGrafter"/>
</dbReference>
<dbReference type="PROSITE" id="PS50109">
    <property type="entry name" value="HIS_KIN"/>
    <property type="match status" value="1"/>
</dbReference>
<evidence type="ECO:0000313" key="14">
    <source>
        <dbReference type="Proteomes" id="UP001241110"/>
    </source>
</evidence>
<keyword evidence="10" id="KW-0175">Coiled coil</keyword>
<dbReference type="Gene3D" id="3.30.565.10">
    <property type="entry name" value="Histidine kinase-like ATPase, C-terminal domain"/>
    <property type="match status" value="1"/>
</dbReference>
<evidence type="ECO:0000256" key="4">
    <source>
        <dbReference type="ARBA" id="ARBA00022679"/>
    </source>
</evidence>
<dbReference type="CDD" id="cd00082">
    <property type="entry name" value="HisKA"/>
    <property type="match status" value="1"/>
</dbReference>
<dbReference type="PROSITE" id="PS50005">
    <property type="entry name" value="TPR"/>
    <property type="match status" value="3"/>
</dbReference>
<dbReference type="InterPro" id="IPR019734">
    <property type="entry name" value="TPR_rpt"/>
</dbReference>
<dbReference type="SUPFAM" id="SSF55874">
    <property type="entry name" value="ATPase domain of HSP90 chaperone/DNA topoisomerase II/histidine kinase"/>
    <property type="match status" value="1"/>
</dbReference>
<feature type="domain" description="Histidine kinase" evidence="12">
    <location>
        <begin position="460"/>
        <end position="676"/>
    </location>
</feature>
<dbReference type="InterPro" id="IPR036890">
    <property type="entry name" value="HATPase_C_sf"/>
</dbReference>
<dbReference type="GO" id="GO:0030295">
    <property type="term" value="F:protein kinase activator activity"/>
    <property type="evidence" value="ECO:0007669"/>
    <property type="project" value="TreeGrafter"/>
</dbReference>
<dbReference type="Pfam" id="PF13424">
    <property type="entry name" value="TPR_12"/>
    <property type="match status" value="1"/>
</dbReference>
<dbReference type="SMART" id="SM00028">
    <property type="entry name" value="TPR"/>
    <property type="match status" value="6"/>
</dbReference>
<dbReference type="InterPro" id="IPR003661">
    <property type="entry name" value="HisK_dim/P_dom"/>
</dbReference>
<evidence type="ECO:0000256" key="8">
    <source>
        <dbReference type="ARBA" id="ARBA00023012"/>
    </source>
</evidence>
<evidence type="ECO:0000256" key="1">
    <source>
        <dbReference type="ARBA" id="ARBA00000085"/>
    </source>
</evidence>
<keyword evidence="11" id="KW-1133">Transmembrane helix</keyword>
<name>A0AAE3QWZ7_9BACT</name>
<evidence type="ECO:0000259" key="12">
    <source>
        <dbReference type="PROSITE" id="PS50109"/>
    </source>
</evidence>
<feature type="repeat" description="TPR" evidence="9">
    <location>
        <begin position="108"/>
        <end position="141"/>
    </location>
</feature>
<keyword evidence="9" id="KW-0802">TPR repeat</keyword>
<feature type="transmembrane region" description="Helical" evidence="11">
    <location>
        <begin position="27"/>
        <end position="46"/>
    </location>
</feature>
<sequence length="685" mass="78542">MISKGYTLYKTYTLQYGSVVGIIASRIRFTCVILFTLFLSTISGYAQNKHLTDSLQAMLKTMPEDTNKVEVLRLLFNEYRYSDHEQARIIAQKELSLSLKLKYTLGEASAYRHLGISHAHKGKSVQAIEYYLKAIPLYEKIHESFFVGACFNNIGSVYIDLKEWDKAQKNLFKAINIWKPLSDGPEGTSIALSNLGDIYLEQKQYERALKMYEQSLEIAQQLKLSWLIAGTQTSIGNVYIRQQEYTKATNYLTKALVIAEQNHSNSILTQIYYYRSEISLASNQLQNALDQAFKALAFTKKTKSSRWQVKCYKQLAHIFTLQENYKQGVHFQDLYISLNDSLNNVQQALQIEKLQYNYQLEKKDLINQSLLKDKKLKEEEFDRNKTRRRFILGLLLIFIATTVFYRITYKRQKRMNQTMALQQQEIEAQNEEIRSQNDQISIQREDLTKANAALNKLFSIIAHDLRAPFRSIEGTITLFEEELLDAQEMQIVVQKLGAQVHKSSELLDKLLLWSKSQLEGFQVNPKTFDLAEVIFRSTEILELQANQKKISITTQIEPSLKGYADPDMIETILRNLVSNAIKFCKENDTICIRAILKGSHISVSVHDTGQGIDEEVRKKILTPTSFYSTVGTSGEKGTGLGIHLCLEFLALNNGHLHIESIPGEGSIFTFTFPRERSKIHEASIC</sequence>
<dbReference type="Proteomes" id="UP001241110">
    <property type="component" value="Unassembled WGS sequence"/>
</dbReference>
<evidence type="ECO:0000256" key="5">
    <source>
        <dbReference type="ARBA" id="ARBA00022741"/>
    </source>
</evidence>
<keyword evidence="11" id="KW-0472">Membrane</keyword>
<feature type="repeat" description="TPR" evidence="9">
    <location>
        <begin position="229"/>
        <end position="262"/>
    </location>
</feature>
<dbReference type="InterPro" id="IPR004358">
    <property type="entry name" value="Sig_transdc_His_kin-like_C"/>
</dbReference>
<evidence type="ECO:0000256" key="3">
    <source>
        <dbReference type="ARBA" id="ARBA00022553"/>
    </source>
</evidence>
<feature type="repeat" description="TPR" evidence="9">
    <location>
        <begin position="189"/>
        <end position="222"/>
    </location>
</feature>
<dbReference type="Gene3D" id="1.25.40.10">
    <property type="entry name" value="Tetratricopeptide repeat domain"/>
    <property type="match status" value="2"/>
</dbReference>
<accession>A0AAE3QWZ7</accession>
<dbReference type="EMBL" id="JASJOS010000016">
    <property type="protein sequence ID" value="MDJ1484780.1"/>
    <property type="molecule type" value="Genomic_DNA"/>
</dbReference>
<dbReference type="PANTHER" id="PTHR42878:SF7">
    <property type="entry name" value="SENSOR HISTIDINE KINASE GLRK"/>
    <property type="match status" value="1"/>
</dbReference>
<keyword evidence="3" id="KW-0597">Phosphoprotein</keyword>
<keyword evidence="11" id="KW-0812">Transmembrane</keyword>
<keyword evidence="4" id="KW-0808">Transferase</keyword>
<dbReference type="Pfam" id="PF02518">
    <property type="entry name" value="HATPase_c"/>
    <property type="match status" value="1"/>
</dbReference>
<dbReference type="InterPro" id="IPR011990">
    <property type="entry name" value="TPR-like_helical_dom_sf"/>
</dbReference>
<dbReference type="PRINTS" id="PR00344">
    <property type="entry name" value="BCTRLSENSOR"/>
</dbReference>
<comment type="caution">
    <text evidence="13">The sequence shown here is derived from an EMBL/GenBank/DDBJ whole genome shotgun (WGS) entry which is preliminary data.</text>
</comment>
<dbReference type="AlphaFoldDB" id="A0AAE3QWZ7"/>
<evidence type="ECO:0000256" key="7">
    <source>
        <dbReference type="ARBA" id="ARBA00022840"/>
    </source>
</evidence>
<dbReference type="InterPro" id="IPR005467">
    <property type="entry name" value="His_kinase_dom"/>
</dbReference>
<dbReference type="EC" id="2.7.13.3" evidence="2"/>
<dbReference type="SMART" id="SM00388">
    <property type="entry name" value="HisKA"/>
    <property type="match status" value="1"/>
</dbReference>
<gene>
    <name evidence="13" type="ORF">QNI16_30045</name>
</gene>
<evidence type="ECO:0000256" key="9">
    <source>
        <dbReference type="PROSITE-ProRule" id="PRU00339"/>
    </source>
</evidence>
<dbReference type="SUPFAM" id="SSF47384">
    <property type="entry name" value="Homodimeric domain of signal transducing histidine kinase"/>
    <property type="match status" value="1"/>
</dbReference>
<feature type="transmembrane region" description="Helical" evidence="11">
    <location>
        <begin position="390"/>
        <end position="409"/>
    </location>
</feature>
<dbReference type="SUPFAM" id="SSF48452">
    <property type="entry name" value="TPR-like"/>
    <property type="match status" value="2"/>
</dbReference>
<comment type="catalytic activity">
    <reaction evidence="1">
        <text>ATP + protein L-histidine = ADP + protein N-phospho-L-histidine.</text>
        <dbReference type="EC" id="2.7.13.3"/>
    </reaction>
</comment>
<dbReference type="InterPro" id="IPR050351">
    <property type="entry name" value="BphY/WalK/GraS-like"/>
</dbReference>
<dbReference type="InterPro" id="IPR003594">
    <property type="entry name" value="HATPase_dom"/>
</dbReference>
<keyword evidence="5" id="KW-0547">Nucleotide-binding</keyword>
<keyword evidence="6 13" id="KW-0418">Kinase</keyword>
<dbReference type="GO" id="GO:0000155">
    <property type="term" value="F:phosphorelay sensor kinase activity"/>
    <property type="evidence" value="ECO:0007669"/>
    <property type="project" value="InterPro"/>
</dbReference>
<reference evidence="13" key="1">
    <citation type="submission" date="2023-05" db="EMBL/GenBank/DDBJ databases">
        <authorList>
            <person name="Zhang X."/>
        </authorList>
    </citation>
    <scope>NUCLEOTIDE SEQUENCE</scope>
    <source>
        <strain evidence="13">YF14B1</strain>
    </source>
</reference>
<dbReference type="GO" id="GO:0007234">
    <property type="term" value="P:osmosensory signaling via phosphorelay pathway"/>
    <property type="evidence" value="ECO:0007669"/>
    <property type="project" value="TreeGrafter"/>
</dbReference>
<proteinExistence type="predicted"/>
<dbReference type="SMART" id="SM00387">
    <property type="entry name" value="HATPase_c"/>
    <property type="match status" value="1"/>
</dbReference>
<dbReference type="GO" id="GO:0005524">
    <property type="term" value="F:ATP binding"/>
    <property type="evidence" value="ECO:0007669"/>
    <property type="project" value="UniProtKB-KW"/>
</dbReference>
<protein>
    <recommendedName>
        <fullName evidence="2">histidine kinase</fullName>
        <ecNumber evidence="2">2.7.13.3</ecNumber>
    </recommendedName>
</protein>
<dbReference type="InterPro" id="IPR036097">
    <property type="entry name" value="HisK_dim/P_sf"/>
</dbReference>
<organism evidence="13 14">
    <name type="scientific">Xanthocytophaga flava</name>
    <dbReference type="NCBI Taxonomy" id="3048013"/>
    <lineage>
        <taxon>Bacteria</taxon>
        <taxon>Pseudomonadati</taxon>
        <taxon>Bacteroidota</taxon>
        <taxon>Cytophagia</taxon>
        <taxon>Cytophagales</taxon>
        <taxon>Rhodocytophagaceae</taxon>
        <taxon>Xanthocytophaga</taxon>
    </lineage>
</organism>
<feature type="coiled-coil region" evidence="10">
    <location>
        <begin position="412"/>
        <end position="450"/>
    </location>
</feature>
<evidence type="ECO:0000256" key="2">
    <source>
        <dbReference type="ARBA" id="ARBA00012438"/>
    </source>
</evidence>
<evidence type="ECO:0000256" key="6">
    <source>
        <dbReference type="ARBA" id="ARBA00022777"/>
    </source>
</evidence>
<dbReference type="Gene3D" id="1.10.287.130">
    <property type="match status" value="1"/>
</dbReference>
<evidence type="ECO:0000256" key="11">
    <source>
        <dbReference type="SAM" id="Phobius"/>
    </source>
</evidence>
<dbReference type="PANTHER" id="PTHR42878">
    <property type="entry name" value="TWO-COMPONENT HISTIDINE KINASE"/>
    <property type="match status" value="1"/>
</dbReference>
<keyword evidence="7" id="KW-0067">ATP-binding</keyword>
<keyword evidence="8" id="KW-0902">Two-component regulatory system</keyword>
<evidence type="ECO:0000256" key="10">
    <source>
        <dbReference type="SAM" id="Coils"/>
    </source>
</evidence>